<dbReference type="Gene3D" id="1.10.260.40">
    <property type="entry name" value="lambda repressor-like DNA-binding domains"/>
    <property type="match status" value="1"/>
</dbReference>
<dbReference type="PROSITE" id="PS50943">
    <property type="entry name" value="HTH_CROC1"/>
    <property type="match status" value="1"/>
</dbReference>
<dbReference type="InterPro" id="IPR010982">
    <property type="entry name" value="Lambda_DNA-bd_dom_sf"/>
</dbReference>
<accession>A0A917FCK1</accession>
<dbReference type="AlphaFoldDB" id="A0A917FCK1"/>
<dbReference type="SMART" id="SM00530">
    <property type="entry name" value="HTH_XRE"/>
    <property type="match status" value="1"/>
</dbReference>
<organism evidence="2 3">
    <name type="scientific">Paenibacillus albidus</name>
    <dbReference type="NCBI Taxonomy" id="2041023"/>
    <lineage>
        <taxon>Bacteria</taxon>
        <taxon>Bacillati</taxon>
        <taxon>Bacillota</taxon>
        <taxon>Bacilli</taxon>
        <taxon>Bacillales</taxon>
        <taxon>Paenibacillaceae</taxon>
        <taxon>Paenibacillus</taxon>
    </lineage>
</organism>
<dbReference type="CDD" id="cd00093">
    <property type="entry name" value="HTH_XRE"/>
    <property type="match status" value="1"/>
</dbReference>
<evidence type="ECO:0000313" key="2">
    <source>
        <dbReference type="EMBL" id="GGF66283.1"/>
    </source>
</evidence>
<dbReference type="Proteomes" id="UP000637643">
    <property type="component" value="Unassembled WGS sequence"/>
</dbReference>
<gene>
    <name evidence="2" type="ORF">GCM10010912_09180</name>
</gene>
<evidence type="ECO:0000313" key="3">
    <source>
        <dbReference type="Proteomes" id="UP000637643"/>
    </source>
</evidence>
<feature type="domain" description="HTH cro/C1-type" evidence="1">
    <location>
        <begin position="11"/>
        <end position="65"/>
    </location>
</feature>
<sequence length="464" mass="54120">MEPTVTIRDHLAAYLAKQGMSINQFAILSGINSGTLSRIINGNQPIAMGHLEQITRGMGLAEDYFYNLYVDECFFHSAPTWRRLRPFIVRAAAAGRLDCIERIVGILLDNLAYAPMLFEVAEELYQQGNKGAAALLYENVSASERYQHSERLAVCQYRLFLIALGDDQNVNMRAANQFEAYLDRLDEADQLDALKHLADLYSSLHQWSKVNELAKELYRRASIQYNLRYRSEYKSSRGKMPARPLCYYILYSHLLRSVVYEGAGDYVQALEIVSLYADESWIREDTEEVKRTVKQFQEWATANTYLYRMMAGQQEVLPEYVEYISTQPNEIFTALYKIIQSANQYYWNVDHILERFSTYIPYRIHRTEFGDYNQQIMADQHARFLAELATYYLHNNRCGGIDFILQSLEFSAKINNESIVIQCVDLFEQYRYAAGEEEQKKYKLLIREVQSYNEKRTYKVTSFC</sequence>
<proteinExistence type="predicted"/>
<evidence type="ECO:0000259" key="1">
    <source>
        <dbReference type="PROSITE" id="PS50943"/>
    </source>
</evidence>
<comment type="caution">
    <text evidence="2">The sequence shown here is derived from an EMBL/GenBank/DDBJ whole genome shotgun (WGS) entry which is preliminary data.</text>
</comment>
<reference evidence="2" key="1">
    <citation type="journal article" date="2014" name="Int. J. Syst. Evol. Microbiol.">
        <title>Complete genome sequence of Corynebacterium casei LMG S-19264T (=DSM 44701T), isolated from a smear-ripened cheese.</title>
        <authorList>
            <consortium name="US DOE Joint Genome Institute (JGI-PGF)"/>
            <person name="Walter F."/>
            <person name="Albersmeier A."/>
            <person name="Kalinowski J."/>
            <person name="Ruckert C."/>
        </authorList>
    </citation>
    <scope>NUCLEOTIDE SEQUENCE</scope>
    <source>
        <strain evidence="2">CGMCC 1.16134</strain>
    </source>
</reference>
<name>A0A917FCK1_9BACL</name>
<reference evidence="2" key="2">
    <citation type="submission" date="2020-09" db="EMBL/GenBank/DDBJ databases">
        <authorList>
            <person name="Sun Q."/>
            <person name="Zhou Y."/>
        </authorList>
    </citation>
    <scope>NUCLEOTIDE SEQUENCE</scope>
    <source>
        <strain evidence="2">CGMCC 1.16134</strain>
    </source>
</reference>
<dbReference type="SUPFAM" id="SSF47413">
    <property type="entry name" value="lambda repressor-like DNA-binding domains"/>
    <property type="match status" value="1"/>
</dbReference>
<dbReference type="GO" id="GO:0003677">
    <property type="term" value="F:DNA binding"/>
    <property type="evidence" value="ECO:0007669"/>
    <property type="project" value="InterPro"/>
</dbReference>
<protein>
    <recommendedName>
        <fullName evidence="1">HTH cro/C1-type domain-containing protein</fullName>
    </recommendedName>
</protein>
<keyword evidence="3" id="KW-1185">Reference proteome</keyword>
<dbReference type="RefSeq" id="WP_229695982.1">
    <property type="nucleotide sequence ID" value="NZ_BMKR01000003.1"/>
</dbReference>
<dbReference type="EMBL" id="BMKR01000003">
    <property type="protein sequence ID" value="GGF66283.1"/>
    <property type="molecule type" value="Genomic_DNA"/>
</dbReference>
<dbReference type="InterPro" id="IPR001387">
    <property type="entry name" value="Cro/C1-type_HTH"/>
</dbReference>